<feature type="compositionally biased region" description="Basic and acidic residues" evidence="3">
    <location>
        <begin position="624"/>
        <end position="633"/>
    </location>
</feature>
<dbReference type="InterPro" id="IPR036047">
    <property type="entry name" value="F-box-like_dom_sf"/>
</dbReference>
<dbReference type="Proteomes" id="UP000290289">
    <property type="component" value="Chromosome 9"/>
</dbReference>
<dbReference type="FunFam" id="1.20.1280.50:FF:000008">
    <property type="entry name" value="F-box only protein 6"/>
    <property type="match status" value="1"/>
</dbReference>
<gene>
    <name evidence="5" type="ORF">DVH24_032078</name>
</gene>
<dbReference type="SUPFAM" id="SSF81383">
    <property type="entry name" value="F-box domain"/>
    <property type="match status" value="1"/>
</dbReference>
<dbReference type="Pfam" id="PF00646">
    <property type="entry name" value="F-box"/>
    <property type="match status" value="1"/>
</dbReference>
<accession>A0A498J8K4</accession>
<dbReference type="AlphaFoldDB" id="A0A498J8K4"/>
<dbReference type="Pfam" id="PF03478">
    <property type="entry name" value="Beta-prop_KIB1-4"/>
    <property type="match status" value="1"/>
</dbReference>
<dbReference type="PANTHER" id="PTHR31672">
    <property type="entry name" value="BNACNNG10540D PROTEIN"/>
    <property type="match status" value="1"/>
</dbReference>
<protein>
    <recommendedName>
        <fullName evidence="4">F-box domain-containing protein</fullName>
    </recommendedName>
</protein>
<sequence>MPEFTHLCSSNKLFPSPSRSHGRLLNFEETHLKSQGERLEFVLEAWLGFRNWGLGLKRRSEIWVGWGFTTMDGSGESSESVSAVTNSKSMGNGVSRVDDRCPKQVSPLRGGGSRNTSPVGCVRSRNTSPSRQKVVKTKPRGLDEETASTFGKPVHPDVQMEDNIWAMLPEDLLNEILARIPPFMIFRLRCVCKRWNTILQDRSFLKFHSQVPSHGPCLLTFWKNSQTPQCSVFSLPLKTWYRIPFTFLPQWAFWLVGSSAGLVCFSGLDGLNFRALVCNPLTQTWRTLPSMHYNQQRQLIMVVDRKDRSFKVIATSDIYGDKSLPTEVYDSKLNSWSIHQIMPAVNLCSSKMAYCDSRLYLETLSPLGLMMYRLDTGYWEHIPAKFPRSLLDGYLVAGTQKRLFLVGRIGLYSTLQSMRIWELDHAKFVWVEISRMPPKYFRSLLRLSAERFECFGQDNLICFTSWNQGKGLLYDVDKKVWSWIAGCALQSYNSQVKAKKKLNTMMLQLTSLVVGLLFVMHALGQFSTAHAHQGKGDISVTGKHAVSPDQQEPNVDGISIAGSRLIGLGGRKMVAHKVLRKLEPARPAGQLNEEASTTSKNSGANRSSSDGNCAFEGKGDLNVKCKLGDRDKSNTSTTTSKKYSKVSHHDFVAFGKDNSKASSNSHGKPQNKLNQQDDMKTLELTTLKSTSAGSLEIPRDLKPNHSQDFKTKQPTTRAPKTISYDEKDDHKLTDEARRLLKATREIFNSWDSLHEKLGKRFVSEGKNELSVTGNGPSDQQEIIEHGISIAGSRMIGLGGRKMAAHKVFRKLEPARAVGPNRDTRSSTTSTNSGKESAYAWEETTKYDETDDPKLTEETRRLLKATREALNLMTKDYQGRDRRRKPPINNHEPQH</sequence>
<feature type="compositionally biased region" description="Polar residues" evidence="3">
    <location>
        <begin position="593"/>
        <end position="611"/>
    </location>
</feature>
<dbReference type="SUPFAM" id="SSF117281">
    <property type="entry name" value="Kelch motif"/>
    <property type="match status" value="1"/>
</dbReference>
<dbReference type="Gene3D" id="1.20.1280.50">
    <property type="match status" value="1"/>
</dbReference>
<dbReference type="InterPro" id="IPR050796">
    <property type="entry name" value="SCF_F-box_component"/>
</dbReference>
<feature type="region of interest" description="Disordered" evidence="3">
    <location>
        <begin position="75"/>
        <end position="153"/>
    </location>
</feature>
<reference evidence="5 6" key="1">
    <citation type="submission" date="2018-10" db="EMBL/GenBank/DDBJ databases">
        <title>A high-quality apple genome assembly.</title>
        <authorList>
            <person name="Hu J."/>
        </authorList>
    </citation>
    <scope>NUCLEOTIDE SEQUENCE [LARGE SCALE GENOMIC DNA]</scope>
    <source>
        <strain evidence="6">cv. HFTH1</strain>
        <tissue evidence="5">Young leaf</tissue>
    </source>
</reference>
<feature type="region of interest" description="Disordered" evidence="3">
    <location>
        <begin position="585"/>
        <end position="615"/>
    </location>
</feature>
<keyword evidence="1" id="KW-0880">Kelch repeat</keyword>
<dbReference type="InterPro" id="IPR005174">
    <property type="entry name" value="KIB1-4_b-propeller"/>
</dbReference>
<feature type="region of interest" description="Disordered" evidence="3">
    <location>
        <begin position="655"/>
        <end position="718"/>
    </location>
</feature>
<evidence type="ECO:0000313" key="6">
    <source>
        <dbReference type="Proteomes" id="UP000290289"/>
    </source>
</evidence>
<dbReference type="FunFam" id="2.120.10.80:FF:000046">
    <property type="entry name" value="F-box/kelch-repeat protein At5g15710"/>
    <property type="match status" value="1"/>
</dbReference>
<feature type="domain" description="F-box" evidence="4">
    <location>
        <begin position="162"/>
        <end position="207"/>
    </location>
</feature>
<evidence type="ECO:0000256" key="2">
    <source>
        <dbReference type="ARBA" id="ARBA00022737"/>
    </source>
</evidence>
<comment type="caution">
    <text evidence="5">The sequence shown here is derived from an EMBL/GenBank/DDBJ whole genome shotgun (WGS) entry which is preliminary data.</text>
</comment>
<name>A0A498J8K4_MALDO</name>
<feature type="compositionally biased region" description="Polar residues" evidence="3">
    <location>
        <begin position="114"/>
        <end position="131"/>
    </location>
</feature>
<dbReference type="InterPro" id="IPR015915">
    <property type="entry name" value="Kelch-typ_b-propeller"/>
</dbReference>
<feature type="region of interest" description="Disordered" evidence="3">
    <location>
        <begin position="624"/>
        <end position="643"/>
    </location>
</feature>
<feature type="compositionally biased region" description="Polar residues" evidence="3">
    <location>
        <begin position="660"/>
        <end position="674"/>
    </location>
</feature>
<organism evidence="5 6">
    <name type="scientific">Malus domestica</name>
    <name type="common">Apple</name>
    <name type="synonym">Pyrus malus</name>
    <dbReference type="NCBI Taxonomy" id="3750"/>
    <lineage>
        <taxon>Eukaryota</taxon>
        <taxon>Viridiplantae</taxon>
        <taxon>Streptophyta</taxon>
        <taxon>Embryophyta</taxon>
        <taxon>Tracheophyta</taxon>
        <taxon>Spermatophyta</taxon>
        <taxon>Magnoliopsida</taxon>
        <taxon>eudicotyledons</taxon>
        <taxon>Gunneridae</taxon>
        <taxon>Pentapetalae</taxon>
        <taxon>rosids</taxon>
        <taxon>fabids</taxon>
        <taxon>Rosales</taxon>
        <taxon>Rosaceae</taxon>
        <taxon>Amygdaloideae</taxon>
        <taxon>Maleae</taxon>
        <taxon>Malus</taxon>
    </lineage>
</organism>
<dbReference type="PROSITE" id="PS50181">
    <property type="entry name" value="FBOX"/>
    <property type="match status" value="1"/>
</dbReference>
<feature type="compositionally biased region" description="Basic and acidic residues" evidence="3">
    <location>
        <begin position="842"/>
        <end position="866"/>
    </location>
</feature>
<evidence type="ECO:0000313" key="5">
    <source>
        <dbReference type="EMBL" id="RXH89721.1"/>
    </source>
</evidence>
<dbReference type="STRING" id="3750.A0A498J8K4"/>
<evidence type="ECO:0000256" key="1">
    <source>
        <dbReference type="ARBA" id="ARBA00022441"/>
    </source>
</evidence>
<feature type="compositionally biased region" description="Low complexity" evidence="3">
    <location>
        <begin position="682"/>
        <end position="691"/>
    </location>
</feature>
<keyword evidence="2" id="KW-0677">Repeat</keyword>
<dbReference type="EMBL" id="RDQH01000335">
    <property type="protein sequence ID" value="RXH89721.1"/>
    <property type="molecule type" value="Genomic_DNA"/>
</dbReference>
<dbReference type="Gene3D" id="2.120.10.80">
    <property type="entry name" value="Kelch-type beta propeller"/>
    <property type="match status" value="1"/>
</dbReference>
<feature type="region of interest" description="Disordered" evidence="3">
    <location>
        <begin position="813"/>
        <end position="894"/>
    </location>
</feature>
<keyword evidence="6" id="KW-1185">Reference proteome</keyword>
<dbReference type="PANTHER" id="PTHR31672:SF2">
    <property type="entry name" value="F-BOX DOMAIN-CONTAINING PROTEIN"/>
    <property type="match status" value="1"/>
</dbReference>
<evidence type="ECO:0000259" key="4">
    <source>
        <dbReference type="PROSITE" id="PS50181"/>
    </source>
</evidence>
<dbReference type="CDD" id="cd22157">
    <property type="entry name" value="F-box_AtFBW1-like"/>
    <property type="match status" value="1"/>
</dbReference>
<feature type="compositionally biased region" description="Low complexity" evidence="3">
    <location>
        <begin position="75"/>
        <end position="84"/>
    </location>
</feature>
<evidence type="ECO:0000256" key="3">
    <source>
        <dbReference type="SAM" id="MobiDB-lite"/>
    </source>
</evidence>
<dbReference type="SMART" id="SM00256">
    <property type="entry name" value="FBOX"/>
    <property type="match status" value="1"/>
</dbReference>
<feature type="compositionally biased region" description="Basic and acidic residues" evidence="3">
    <location>
        <begin position="697"/>
        <end position="711"/>
    </location>
</feature>
<dbReference type="InterPro" id="IPR001810">
    <property type="entry name" value="F-box_dom"/>
</dbReference>
<proteinExistence type="predicted"/>